<dbReference type="EMBL" id="JAOTEM010000002">
    <property type="protein sequence ID" value="MCU7617289.1"/>
    <property type="molecule type" value="Genomic_DNA"/>
</dbReference>
<evidence type="ECO:0000313" key="2">
    <source>
        <dbReference type="EMBL" id="MCU7617289.1"/>
    </source>
</evidence>
<sequence>MKINWNLSILFTAFLLLALTYWNYQNRVYDWDMPGYIGSVLEYDNSKSPDEIRTITYTSIEKEAFPIHYADLIGTSPRDIPRQFFKKNTQAFTEQLPYFQIKVGYNLVILLFYKLGATLPMSVLLVSLISYFISGLLFFFIVKLIFPEKYLIAVLLTFCAFILPPMTYMSRVSTPDMFIFQFILILIVGLLKKWNSWVMFFLLFTITFIRPDYITMTLTYLFSIFLFQYFKERKLDFKLIFQGIILLALYFVIMKFYHYPGWKDLFYDSFISRRPIMSAQPANFGLKEYLDIIYIKIIYFKKVTLSLAIMVSVIFWLSKDLWTRIISLLFVINVYIKFFFFPQSAALRFFFPFIFPVFIMMLYAISQKYNGFRLNKIQ</sequence>
<gene>
    <name evidence="2" type="ORF">NZ698_08765</name>
</gene>
<feature type="transmembrane region" description="Helical" evidence="1">
    <location>
        <begin position="197"/>
        <end position="227"/>
    </location>
</feature>
<evidence type="ECO:0000313" key="3">
    <source>
        <dbReference type="Proteomes" id="UP001208649"/>
    </source>
</evidence>
<protein>
    <recommendedName>
        <fullName evidence="4">Glycosyltransferase RgtA/B/C/D-like domain-containing protein</fullName>
    </recommendedName>
</protein>
<dbReference type="Proteomes" id="UP001208649">
    <property type="component" value="Unassembled WGS sequence"/>
</dbReference>
<feature type="transmembrane region" description="Helical" evidence="1">
    <location>
        <begin position="175"/>
        <end position="191"/>
    </location>
</feature>
<dbReference type="RefSeq" id="WP_263002737.1">
    <property type="nucleotide sequence ID" value="NZ_JAOTEM010000002.1"/>
</dbReference>
<feature type="transmembrane region" description="Helical" evidence="1">
    <location>
        <begin position="123"/>
        <end position="144"/>
    </location>
</feature>
<feature type="transmembrane region" description="Helical" evidence="1">
    <location>
        <begin position="293"/>
        <end position="316"/>
    </location>
</feature>
<feature type="transmembrane region" description="Helical" evidence="1">
    <location>
        <begin position="98"/>
        <end position="116"/>
    </location>
</feature>
<keyword evidence="1" id="KW-0812">Transmembrane</keyword>
<evidence type="ECO:0000256" key="1">
    <source>
        <dbReference type="SAM" id="Phobius"/>
    </source>
</evidence>
<feature type="transmembrane region" description="Helical" evidence="1">
    <location>
        <begin position="7"/>
        <end position="24"/>
    </location>
</feature>
<feature type="transmembrane region" description="Helical" evidence="1">
    <location>
        <begin position="321"/>
        <end position="340"/>
    </location>
</feature>
<keyword evidence="1" id="KW-0472">Membrane</keyword>
<evidence type="ECO:0008006" key="4">
    <source>
        <dbReference type="Google" id="ProtNLM"/>
    </source>
</evidence>
<keyword evidence="1" id="KW-1133">Transmembrane helix</keyword>
<name>A0ABT2W500_9FLAO</name>
<organism evidence="2 3">
    <name type="scientific">Chryseobacterium edaphi</name>
    <dbReference type="NCBI Taxonomy" id="2976532"/>
    <lineage>
        <taxon>Bacteria</taxon>
        <taxon>Pseudomonadati</taxon>
        <taxon>Bacteroidota</taxon>
        <taxon>Flavobacteriia</taxon>
        <taxon>Flavobacteriales</taxon>
        <taxon>Weeksellaceae</taxon>
        <taxon>Chryseobacterium group</taxon>
        <taxon>Chryseobacterium</taxon>
    </lineage>
</organism>
<reference evidence="3" key="1">
    <citation type="submission" date="2023-07" db="EMBL/GenBank/DDBJ databases">
        <title>Chryseobacterium sp. strain PBS4-4 Genome sequencing and assembly.</title>
        <authorList>
            <person name="Jung Y."/>
        </authorList>
    </citation>
    <scope>NUCLEOTIDE SEQUENCE [LARGE SCALE GENOMIC DNA]</scope>
    <source>
        <strain evidence="3">PBS4-4</strain>
    </source>
</reference>
<proteinExistence type="predicted"/>
<keyword evidence="3" id="KW-1185">Reference proteome</keyword>
<feature type="transmembrane region" description="Helical" evidence="1">
    <location>
        <begin position="150"/>
        <end position="168"/>
    </location>
</feature>
<feature type="transmembrane region" description="Helical" evidence="1">
    <location>
        <begin position="239"/>
        <end position="257"/>
    </location>
</feature>
<accession>A0ABT2W500</accession>
<feature type="transmembrane region" description="Helical" evidence="1">
    <location>
        <begin position="346"/>
        <end position="366"/>
    </location>
</feature>
<comment type="caution">
    <text evidence="2">The sequence shown here is derived from an EMBL/GenBank/DDBJ whole genome shotgun (WGS) entry which is preliminary data.</text>
</comment>